<feature type="compositionally biased region" description="Acidic residues" evidence="1">
    <location>
        <begin position="204"/>
        <end position="217"/>
    </location>
</feature>
<feature type="region of interest" description="Disordered" evidence="1">
    <location>
        <begin position="1"/>
        <end position="20"/>
    </location>
</feature>
<evidence type="ECO:0000259" key="2">
    <source>
        <dbReference type="Pfam" id="PF03413"/>
    </source>
</evidence>
<feature type="region of interest" description="Disordered" evidence="1">
    <location>
        <begin position="53"/>
        <end position="88"/>
    </location>
</feature>
<reference evidence="3 4" key="1">
    <citation type="submission" date="2017-10" db="EMBL/GenBank/DDBJ databases">
        <title>Sedimentibacterium mangrovi gen. nov., sp. nov., a novel member of family Phyllobacteriacea isolated from mangrove sediment.</title>
        <authorList>
            <person name="Liao H."/>
            <person name="Tian Y."/>
        </authorList>
    </citation>
    <scope>NUCLEOTIDE SEQUENCE [LARGE SCALE GENOMIC DNA]</scope>
    <source>
        <strain evidence="3 4">X9-2-2</strain>
    </source>
</reference>
<comment type="caution">
    <text evidence="3">The sequence shown here is derived from an EMBL/GenBank/DDBJ whole genome shotgun (WGS) entry which is preliminary data.</text>
</comment>
<dbReference type="EMBL" id="PDVP01000017">
    <property type="protein sequence ID" value="PHP65228.1"/>
    <property type="molecule type" value="Genomic_DNA"/>
</dbReference>
<proteinExistence type="predicted"/>
<dbReference type="Gene3D" id="3.10.450.40">
    <property type="match status" value="1"/>
</dbReference>
<evidence type="ECO:0000313" key="4">
    <source>
        <dbReference type="Proteomes" id="UP000221168"/>
    </source>
</evidence>
<accession>A0A2G1QJ39</accession>
<dbReference type="OrthoDB" id="7856745at2"/>
<keyword evidence="4" id="KW-1185">Reference proteome</keyword>
<feature type="domain" description="PepSY" evidence="2">
    <location>
        <begin position="134"/>
        <end position="189"/>
    </location>
</feature>
<dbReference type="Pfam" id="PF03413">
    <property type="entry name" value="PepSY"/>
    <property type="match status" value="1"/>
</dbReference>
<gene>
    <name evidence="3" type="ORF">CSC94_20165</name>
</gene>
<dbReference type="AlphaFoldDB" id="A0A2G1QJ39"/>
<evidence type="ECO:0000313" key="3">
    <source>
        <dbReference type="EMBL" id="PHP65228.1"/>
    </source>
</evidence>
<sequence>MGQRAGRSGDGPSGHRRPDDALMALRPVSCLSGTLRICKPDGATACALLPRSGHKPEQSVRLRKGGRDMAGSSSFYRTGMEPAGHKENHMTKSKTIAATVLAAALGAGLAPQAFAAERSAQADAQEMQALAAAKLSAGAAIDAALAQAPGKVSELQFNLENGVGNYEVSILGQDGAEHDFAVDTATGKVSVIAANEDSGQARDAEDDDGGQEVGETD</sequence>
<evidence type="ECO:0000256" key="1">
    <source>
        <dbReference type="SAM" id="MobiDB-lite"/>
    </source>
</evidence>
<feature type="region of interest" description="Disordered" evidence="1">
    <location>
        <begin position="193"/>
        <end position="217"/>
    </location>
</feature>
<organism evidence="3 4">
    <name type="scientific">Zhengella mangrovi</name>
    <dbReference type="NCBI Taxonomy" id="1982044"/>
    <lineage>
        <taxon>Bacteria</taxon>
        <taxon>Pseudomonadati</taxon>
        <taxon>Pseudomonadota</taxon>
        <taxon>Alphaproteobacteria</taxon>
        <taxon>Hyphomicrobiales</taxon>
        <taxon>Notoacmeibacteraceae</taxon>
        <taxon>Zhengella</taxon>
    </lineage>
</organism>
<dbReference type="Proteomes" id="UP000221168">
    <property type="component" value="Unassembled WGS sequence"/>
</dbReference>
<dbReference type="InterPro" id="IPR025711">
    <property type="entry name" value="PepSY"/>
</dbReference>
<name>A0A2G1QJ39_9HYPH</name>
<protein>
    <recommendedName>
        <fullName evidence="2">PepSY domain-containing protein</fullName>
    </recommendedName>
</protein>